<keyword evidence="1" id="KW-0472">Membrane</keyword>
<evidence type="ECO:0000313" key="2">
    <source>
        <dbReference type="EMBL" id="GGS53424.1"/>
    </source>
</evidence>
<feature type="transmembrane region" description="Helical" evidence="1">
    <location>
        <begin position="86"/>
        <end position="112"/>
    </location>
</feature>
<keyword evidence="1" id="KW-1133">Transmembrane helix</keyword>
<feature type="transmembrane region" description="Helical" evidence="1">
    <location>
        <begin position="292"/>
        <end position="313"/>
    </location>
</feature>
<organism evidence="2 3">
    <name type="scientific">Streptomyces griseoviridis</name>
    <dbReference type="NCBI Taxonomy" id="45398"/>
    <lineage>
        <taxon>Bacteria</taxon>
        <taxon>Bacillati</taxon>
        <taxon>Actinomycetota</taxon>
        <taxon>Actinomycetes</taxon>
        <taxon>Kitasatosporales</taxon>
        <taxon>Streptomycetaceae</taxon>
        <taxon>Streptomyces</taxon>
    </lineage>
</organism>
<dbReference type="Proteomes" id="UP000653493">
    <property type="component" value="Unassembled WGS sequence"/>
</dbReference>
<reference evidence="2" key="1">
    <citation type="journal article" date="2014" name="Int. J. Syst. Evol. Microbiol.">
        <title>Complete genome sequence of Corynebacterium casei LMG S-19264T (=DSM 44701T), isolated from a smear-ripened cheese.</title>
        <authorList>
            <consortium name="US DOE Joint Genome Institute (JGI-PGF)"/>
            <person name="Walter F."/>
            <person name="Albersmeier A."/>
            <person name="Kalinowski J."/>
            <person name="Ruckert C."/>
        </authorList>
    </citation>
    <scope>NUCLEOTIDE SEQUENCE</scope>
    <source>
        <strain evidence="2">JCM 4234</strain>
    </source>
</reference>
<comment type="caution">
    <text evidence="2">The sequence shown here is derived from an EMBL/GenBank/DDBJ whole genome shotgun (WGS) entry which is preliminary data.</text>
</comment>
<name>A0A918GS02_STRGD</name>
<feature type="transmembrane region" description="Helical" evidence="1">
    <location>
        <begin position="232"/>
        <end position="254"/>
    </location>
</feature>
<accession>A0A918GS02</accession>
<keyword evidence="3" id="KW-1185">Reference proteome</keyword>
<reference evidence="2" key="2">
    <citation type="submission" date="2020-09" db="EMBL/GenBank/DDBJ databases">
        <authorList>
            <person name="Sun Q."/>
            <person name="Ohkuma M."/>
        </authorList>
    </citation>
    <scope>NUCLEOTIDE SEQUENCE</scope>
    <source>
        <strain evidence="2">JCM 4234</strain>
    </source>
</reference>
<sequence>MWWNRKHGSGAAGMWLRANVRRPRRSPSAAVVLCAVGSVWLGCLLVTLLAFALARPGFEGLWDEAQAARAAEDSYSPDPLRVVPPVLLVIPLGALVVAAGSAVVHAVAAAGVSGGGDHRRLSVREAWRRLRPAAAGVLVLYALRAALLLAATLAAGVAAVGVASVLELFTDLAPFRMSGPFETPAGLASMLAPAPVALRIAFLLAPAAVAVDGVTARTALRRSWSLVRRRRVWPWFLAASLLGASVAGAVWLSAWRAVTPLRPVLREAVLTHVTSNGYVAEAAATVLPAMTLTLLCVTVCLHPAQTLLTAVYVRLR</sequence>
<keyword evidence="1" id="KW-0812">Transmembrane</keyword>
<evidence type="ECO:0000313" key="3">
    <source>
        <dbReference type="Proteomes" id="UP000653493"/>
    </source>
</evidence>
<evidence type="ECO:0000256" key="1">
    <source>
        <dbReference type="SAM" id="Phobius"/>
    </source>
</evidence>
<feature type="transmembrane region" description="Helical" evidence="1">
    <location>
        <begin position="30"/>
        <end position="54"/>
    </location>
</feature>
<feature type="transmembrane region" description="Helical" evidence="1">
    <location>
        <begin position="186"/>
        <end position="211"/>
    </location>
</feature>
<feature type="transmembrane region" description="Helical" evidence="1">
    <location>
        <begin position="133"/>
        <end position="166"/>
    </location>
</feature>
<dbReference type="EMBL" id="BMSL01000017">
    <property type="protein sequence ID" value="GGS53424.1"/>
    <property type="molecule type" value="Genomic_DNA"/>
</dbReference>
<protein>
    <submittedName>
        <fullName evidence="2">Uncharacterized protein</fullName>
    </submittedName>
</protein>
<dbReference type="AlphaFoldDB" id="A0A918GS02"/>
<proteinExistence type="predicted"/>
<gene>
    <name evidence="2" type="ORF">GCM10010238_48580</name>
</gene>